<dbReference type="KEGG" id="sand:H3309_02340"/>
<reference evidence="1 2" key="1">
    <citation type="submission" date="2020-07" db="EMBL/GenBank/DDBJ databases">
        <title>Complete genome sequence for Sandaracinobacter sp. M6.</title>
        <authorList>
            <person name="Tang Y."/>
            <person name="Liu Q."/>
            <person name="Guo Z."/>
            <person name="Lei P."/>
            <person name="Huang B."/>
        </authorList>
    </citation>
    <scope>NUCLEOTIDE SEQUENCE [LARGE SCALE GENOMIC DNA]</scope>
    <source>
        <strain evidence="1 2">M6</strain>
    </source>
</reference>
<dbReference type="RefSeq" id="WP_182297144.1">
    <property type="nucleotide sequence ID" value="NZ_CP059851.1"/>
</dbReference>
<organism evidence="1 2">
    <name type="scientific">Sandaracinobacteroides saxicola</name>
    <dbReference type="NCBI Taxonomy" id="2759707"/>
    <lineage>
        <taxon>Bacteria</taxon>
        <taxon>Pseudomonadati</taxon>
        <taxon>Pseudomonadota</taxon>
        <taxon>Alphaproteobacteria</taxon>
        <taxon>Sphingomonadales</taxon>
        <taxon>Sphingosinicellaceae</taxon>
        <taxon>Sandaracinobacteroides</taxon>
    </lineage>
</organism>
<dbReference type="AlphaFoldDB" id="A0A7G5IJ20"/>
<proteinExistence type="predicted"/>
<evidence type="ECO:0000313" key="1">
    <source>
        <dbReference type="EMBL" id="QMW23362.1"/>
    </source>
</evidence>
<name>A0A7G5IJ20_9SPHN</name>
<gene>
    <name evidence="1" type="ORF">H3309_02340</name>
</gene>
<dbReference type="Pfam" id="PF22011">
    <property type="entry name" value="DUF6931"/>
    <property type="match status" value="1"/>
</dbReference>
<dbReference type="InterPro" id="IPR053855">
    <property type="entry name" value="DUF6931"/>
</dbReference>
<dbReference type="Proteomes" id="UP000515292">
    <property type="component" value="Chromosome"/>
</dbReference>
<accession>A0A7G5IJ20</accession>
<sequence>MASTIPPTAAPPRPWPRVKWTRAGQLAPLLEDLVDLGDHADTPPPLAFAALRGTDLLQATRFVAQCLPRMEALRWVAAALGSMKDVTDPKRLVARKAVNRWLAEPSDANRRLAFDAGQAAGFATAEGAACLAVFLSGGSLAPATQEQGVQPAPGSFGQAVAGAVMMAMLNNDPKGFDGRLAGALDAAERLASGEG</sequence>
<protein>
    <submittedName>
        <fullName evidence="1">Uncharacterized protein</fullName>
    </submittedName>
</protein>
<evidence type="ECO:0000313" key="2">
    <source>
        <dbReference type="Proteomes" id="UP000515292"/>
    </source>
</evidence>
<keyword evidence="2" id="KW-1185">Reference proteome</keyword>
<dbReference type="EMBL" id="CP059851">
    <property type="protein sequence ID" value="QMW23362.1"/>
    <property type="molecule type" value="Genomic_DNA"/>
</dbReference>